<dbReference type="HAMAP" id="MF_02128">
    <property type="entry name" value="TMP_kinase"/>
    <property type="match status" value="1"/>
</dbReference>
<dbReference type="Gene3D" id="3.90.650.10">
    <property type="entry name" value="PurM-like C-terminal domain"/>
    <property type="match status" value="1"/>
</dbReference>
<dbReference type="SUPFAM" id="SSF55326">
    <property type="entry name" value="PurM N-terminal domain-like"/>
    <property type="match status" value="1"/>
</dbReference>
<feature type="binding site" evidence="1">
    <location>
        <position position="27"/>
    </location>
    <ligand>
        <name>Mg(2+)</name>
        <dbReference type="ChEBI" id="CHEBI:18420"/>
        <label>4</label>
    </ligand>
</feature>
<keyword evidence="1" id="KW-0547">Nucleotide-binding</keyword>
<dbReference type="InterPro" id="IPR036676">
    <property type="entry name" value="PurM-like_C_sf"/>
</dbReference>
<comment type="similarity">
    <text evidence="1">Belongs to the thiamine-monophosphate kinase family.</text>
</comment>
<keyword evidence="1" id="KW-0067">ATP-binding</keyword>
<keyword evidence="5" id="KW-1185">Reference proteome</keyword>
<comment type="catalytic activity">
    <reaction evidence="1">
        <text>thiamine phosphate + ATP = thiamine diphosphate + ADP</text>
        <dbReference type="Rhea" id="RHEA:15913"/>
        <dbReference type="ChEBI" id="CHEBI:30616"/>
        <dbReference type="ChEBI" id="CHEBI:37575"/>
        <dbReference type="ChEBI" id="CHEBI:58937"/>
        <dbReference type="ChEBI" id="CHEBI:456216"/>
        <dbReference type="EC" id="2.7.4.16"/>
    </reaction>
</comment>
<dbReference type="InterPro" id="IPR036921">
    <property type="entry name" value="PurM-like_N_sf"/>
</dbReference>
<dbReference type="STRING" id="237682.SAMN05421676_1164"/>
<keyword evidence="1" id="KW-0808">Transferase</keyword>
<protein>
    <recommendedName>
        <fullName evidence="1">Thiamine-monophosphate kinase</fullName>
        <shortName evidence="1">TMP kinase</shortName>
        <shortName evidence="1">Thiamine-phosphate kinase</shortName>
        <ecNumber evidence="1">2.7.4.16</ecNumber>
    </recommendedName>
</protein>
<feature type="binding site" evidence="1">
    <location>
        <position position="73"/>
    </location>
    <ligand>
        <name>Mg(2+)</name>
        <dbReference type="ChEBI" id="CHEBI:18420"/>
        <label>4</label>
    </ligand>
</feature>
<dbReference type="RefSeq" id="WP_093137520.1">
    <property type="nucleotide sequence ID" value="NZ_FOHJ01000016.1"/>
</dbReference>
<dbReference type="NCBIfam" id="TIGR01379">
    <property type="entry name" value="thiL"/>
    <property type="match status" value="1"/>
</dbReference>
<sequence length="322" mass="36463">MDEFSFIDSITQKYYRQSSLIKGIGDDAAVVRPVNGFDMITASDTMVEGIHFRLTTMNPYHIGYRILGANLSDLAAMGCDPAYYMVSIVIPKNWSQKQLEEVYSGMHDHARQYQMDLIGGDTVSGNELVITVTVYGYVPKNRSRYRSYAYEGDYIFVTGHLGDSAYGLHLLLEQKKAENRDYFIRRHQMPNPRVHFAQELQSLKRLCLNDVSDGIASEANEIAQASRISLELNYSAFPIRPEIKQYSLEDQKKWVLSGGEDFELLGTVAKEDWVKVQAAADKTNTKVTNIGVVKESRNNPQVLLIQSNGQKEKLKRSGYVHL</sequence>
<feature type="binding site" evidence="1">
    <location>
        <position position="210"/>
    </location>
    <ligand>
        <name>Mg(2+)</name>
        <dbReference type="ChEBI" id="CHEBI:18420"/>
        <label>3</label>
    </ligand>
</feature>
<feature type="binding site" evidence="1">
    <location>
        <position position="73"/>
    </location>
    <ligand>
        <name>Mg(2+)</name>
        <dbReference type="ChEBI" id="CHEBI:18420"/>
        <label>2</label>
    </ligand>
</feature>
<feature type="binding site" evidence="1">
    <location>
        <position position="146"/>
    </location>
    <ligand>
        <name>ATP</name>
        <dbReference type="ChEBI" id="CHEBI:30616"/>
    </ligand>
</feature>
<keyword evidence="1" id="KW-0479">Metal-binding</keyword>
<dbReference type="GO" id="GO:0000287">
    <property type="term" value="F:magnesium ion binding"/>
    <property type="evidence" value="ECO:0007669"/>
    <property type="project" value="UniProtKB-UniRule"/>
</dbReference>
<dbReference type="AlphaFoldDB" id="A0A1I0J4S3"/>
<organism evidence="4 5">
    <name type="scientific">Salinibacillus kushneri</name>
    <dbReference type="NCBI Taxonomy" id="237682"/>
    <lineage>
        <taxon>Bacteria</taxon>
        <taxon>Bacillati</taxon>
        <taxon>Bacillota</taxon>
        <taxon>Bacilli</taxon>
        <taxon>Bacillales</taxon>
        <taxon>Bacillaceae</taxon>
        <taxon>Salinibacillus</taxon>
    </lineage>
</organism>
<proteinExistence type="inferred from homology"/>
<evidence type="ECO:0000313" key="5">
    <source>
        <dbReference type="Proteomes" id="UP000199095"/>
    </source>
</evidence>
<feature type="binding site" evidence="1">
    <location>
        <position position="260"/>
    </location>
    <ligand>
        <name>substrate</name>
    </ligand>
</feature>
<dbReference type="SUPFAM" id="SSF56042">
    <property type="entry name" value="PurM C-terminal domain-like"/>
    <property type="match status" value="1"/>
</dbReference>
<gene>
    <name evidence="1" type="primary">thiL</name>
    <name evidence="4" type="ORF">SAMN05421676_1164</name>
</gene>
<feature type="binding site" evidence="1">
    <location>
        <position position="121"/>
    </location>
    <ligand>
        <name>Mg(2+)</name>
        <dbReference type="ChEBI" id="CHEBI:18420"/>
        <label>1</label>
    </ligand>
</feature>
<feature type="binding site" evidence="1">
    <location>
        <position position="213"/>
    </location>
    <ligand>
        <name>Mg(2+)</name>
        <dbReference type="ChEBI" id="CHEBI:18420"/>
        <label>5</label>
    </ligand>
</feature>
<evidence type="ECO:0000313" key="4">
    <source>
        <dbReference type="EMBL" id="SEU04777.1"/>
    </source>
</evidence>
<comment type="miscellaneous">
    <text evidence="1">Reaction mechanism of ThiL seems to utilize a direct, inline transfer of the gamma-phosphate of ATP to TMP rather than a phosphorylated enzyme intermediate.</text>
</comment>
<dbReference type="EMBL" id="FOHJ01000016">
    <property type="protein sequence ID" value="SEU04777.1"/>
    <property type="molecule type" value="Genomic_DNA"/>
</dbReference>
<dbReference type="Pfam" id="PF00586">
    <property type="entry name" value="AIRS"/>
    <property type="match status" value="1"/>
</dbReference>
<reference evidence="5" key="1">
    <citation type="submission" date="2016-10" db="EMBL/GenBank/DDBJ databases">
        <authorList>
            <person name="Varghese N."/>
            <person name="Submissions S."/>
        </authorList>
    </citation>
    <scope>NUCLEOTIDE SEQUENCE [LARGE SCALE GENOMIC DNA]</scope>
    <source>
        <strain evidence="5">CGMCC 1.3566</strain>
    </source>
</reference>
<dbReference type="Proteomes" id="UP000199095">
    <property type="component" value="Unassembled WGS sequence"/>
</dbReference>
<accession>A0A1I0J4S3</accession>
<evidence type="ECO:0000259" key="2">
    <source>
        <dbReference type="Pfam" id="PF00586"/>
    </source>
</evidence>
<comment type="pathway">
    <text evidence="1">Cofactor biosynthesis; thiamine diphosphate biosynthesis; thiamine diphosphate from thiamine phosphate: step 1/1.</text>
</comment>
<comment type="caution">
    <text evidence="1">Lacks conserved residue(s) required for the propagation of feature annotation.</text>
</comment>
<dbReference type="PANTHER" id="PTHR30270">
    <property type="entry name" value="THIAMINE-MONOPHOSPHATE KINASE"/>
    <property type="match status" value="1"/>
</dbReference>
<dbReference type="GO" id="GO:0009030">
    <property type="term" value="F:thiamine-phosphate kinase activity"/>
    <property type="evidence" value="ECO:0007669"/>
    <property type="project" value="UniProtKB-UniRule"/>
</dbReference>
<feature type="binding site" evidence="1">
    <location>
        <position position="51"/>
    </location>
    <ligand>
        <name>substrate</name>
    </ligand>
</feature>
<dbReference type="InterPro" id="IPR016188">
    <property type="entry name" value="PurM-like_N"/>
</dbReference>
<keyword evidence="1 4" id="KW-0418">Kinase</keyword>
<dbReference type="InterPro" id="IPR006283">
    <property type="entry name" value="ThiL-like"/>
</dbReference>
<feature type="binding site" evidence="1">
    <location>
        <position position="103"/>
    </location>
    <ligand>
        <name>ATP</name>
        <dbReference type="ChEBI" id="CHEBI:30616"/>
    </ligand>
</feature>
<dbReference type="GO" id="GO:0005524">
    <property type="term" value="F:ATP binding"/>
    <property type="evidence" value="ECO:0007669"/>
    <property type="project" value="UniProtKB-UniRule"/>
</dbReference>
<keyword evidence="1" id="KW-0784">Thiamine biosynthesis</keyword>
<keyword evidence="1" id="KW-0460">Magnesium</keyword>
<dbReference type="Pfam" id="PF02769">
    <property type="entry name" value="AIRS_C"/>
    <property type="match status" value="1"/>
</dbReference>
<dbReference type="EC" id="2.7.4.16" evidence="1"/>
<dbReference type="GO" id="GO:0009229">
    <property type="term" value="P:thiamine diphosphate biosynthetic process"/>
    <property type="evidence" value="ECO:0007669"/>
    <property type="project" value="UniProtKB-UniRule"/>
</dbReference>
<evidence type="ECO:0000259" key="3">
    <source>
        <dbReference type="Pfam" id="PF02769"/>
    </source>
</evidence>
<feature type="domain" description="PurM-like C-terminal" evidence="3">
    <location>
        <begin position="151"/>
        <end position="297"/>
    </location>
</feature>
<feature type="binding site" evidence="1">
    <location>
        <position position="44"/>
    </location>
    <ligand>
        <name>Mg(2+)</name>
        <dbReference type="ChEBI" id="CHEBI:18420"/>
        <label>1</label>
    </ligand>
</feature>
<feature type="binding site" evidence="1">
    <location>
        <position position="43"/>
    </location>
    <ligand>
        <name>Mg(2+)</name>
        <dbReference type="ChEBI" id="CHEBI:18420"/>
        <label>1</label>
    </ligand>
</feature>
<feature type="binding site" evidence="1">
    <location>
        <begin position="120"/>
        <end position="121"/>
    </location>
    <ligand>
        <name>ATP</name>
        <dbReference type="ChEBI" id="CHEBI:30616"/>
    </ligand>
</feature>
<dbReference type="InterPro" id="IPR010918">
    <property type="entry name" value="PurM-like_C_dom"/>
</dbReference>
<dbReference type="PIRSF" id="PIRSF005303">
    <property type="entry name" value="Thiam_monoph_kin"/>
    <property type="match status" value="1"/>
</dbReference>
<feature type="domain" description="PurM-like N-terminal" evidence="2">
    <location>
        <begin position="25"/>
        <end position="138"/>
    </location>
</feature>
<dbReference type="CDD" id="cd02194">
    <property type="entry name" value="ThiL"/>
    <property type="match status" value="1"/>
</dbReference>
<name>A0A1I0J4S3_9BACI</name>
<comment type="function">
    <text evidence="1">Catalyzes the ATP-dependent phosphorylation of thiamine-monophosphate (TMP) to form thiamine-pyrophosphate (TPP), the active form of vitamin B1.</text>
</comment>
<feature type="binding site" evidence="1">
    <location>
        <position position="73"/>
    </location>
    <ligand>
        <name>Mg(2+)</name>
        <dbReference type="ChEBI" id="CHEBI:18420"/>
        <label>3</label>
    </ligand>
</feature>
<dbReference type="Gene3D" id="3.30.1330.10">
    <property type="entry name" value="PurM-like, N-terminal domain"/>
    <property type="match status" value="1"/>
</dbReference>
<evidence type="ECO:0000256" key="1">
    <source>
        <dbReference type="HAMAP-Rule" id="MF_02128"/>
    </source>
</evidence>
<feature type="binding site" evidence="1">
    <location>
        <position position="212"/>
    </location>
    <ligand>
        <name>ATP</name>
        <dbReference type="ChEBI" id="CHEBI:30616"/>
    </ligand>
</feature>
<dbReference type="PANTHER" id="PTHR30270:SF0">
    <property type="entry name" value="THIAMINE-MONOPHOSPHATE KINASE"/>
    <property type="match status" value="1"/>
</dbReference>
<feature type="binding site" evidence="1">
    <location>
        <position position="27"/>
    </location>
    <ligand>
        <name>Mg(2+)</name>
        <dbReference type="ChEBI" id="CHEBI:18420"/>
        <label>3</label>
    </ligand>
</feature>
<dbReference type="GO" id="GO:0009228">
    <property type="term" value="P:thiamine biosynthetic process"/>
    <property type="evidence" value="ECO:0007669"/>
    <property type="project" value="UniProtKB-KW"/>
</dbReference>
<dbReference type="UniPathway" id="UPA00060">
    <property type="reaction ID" value="UER00142"/>
</dbReference>
<feature type="binding site" evidence="1">
    <location>
        <position position="44"/>
    </location>
    <ligand>
        <name>Mg(2+)</name>
        <dbReference type="ChEBI" id="CHEBI:18420"/>
        <label>2</label>
    </ligand>
</feature>
<dbReference type="OrthoDB" id="9802811at2"/>
<feature type="binding site" evidence="1">
    <location>
        <position position="319"/>
    </location>
    <ligand>
        <name>substrate</name>
    </ligand>
</feature>